<evidence type="ECO:0000256" key="1">
    <source>
        <dbReference type="ARBA" id="ARBA00022737"/>
    </source>
</evidence>
<name>A0A4R1R9B7_HYDET</name>
<dbReference type="EMBL" id="SLUN01000029">
    <property type="protein sequence ID" value="TCL61972.1"/>
    <property type="molecule type" value="Genomic_DNA"/>
</dbReference>
<dbReference type="FunFam" id="1.10.8.60:FF:000017">
    <property type="entry name" value="ATP-dependent chaperone ClpB"/>
    <property type="match status" value="1"/>
</dbReference>
<dbReference type="GO" id="GO:0016887">
    <property type="term" value="F:ATP hydrolysis activity"/>
    <property type="evidence" value="ECO:0007669"/>
    <property type="project" value="InterPro"/>
</dbReference>
<dbReference type="PANTHER" id="PTHR11638">
    <property type="entry name" value="ATP-DEPENDENT CLP PROTEASE"/>
    <property type="match status" value="1"/>
</dbReference>
<dbReference type="InterPro" id="IPR001270">
    <property type="entry name" value="ClpA/B"/>
</dbReference>
<dbReference type="Pfam" id="PF17871">
    <property type="entry name" value="AAA_lid_9"/>
    <property type="match status" value="1"/>
</dbReference>
<evidence type="ECO:0000256" key="3">
    <source>
        <dbReference type="ARBA" id="ARBA00022840"/>
    </source>
</evidence>
<accession>A0A4R1R9B7</accession>
<dbReference type="PRINTS" id="PR00300">
    <property type="entry name" value="CLPPROTEASEA"/>
</dbReference>
<dbReference type="SUPFAM" id="SSF81923">
    <property type="entry name" value="Double Clp-N motif"/>
    <property type="match status" value="1"/>
</dbReference>
<proteinExistence type="inferred from homology"/>
<keyword evidence="11" id="KW-1185">Reference proteome</keyword>
<dbReference type="CDD" id="cd00009">
    <property type="entry name" value="AAA"/>
    <property type="match status" value="1"/>
</dbReference>
<dbReference type="InterPro" id="IPR036628">
    <property type="entry name" value="Clp_N_dom_sf"/>
</dbReference>
<dbReference type="InterPro" id="IPR028299">
    <property type="entry name" value="ClpA/B_CS2"/>
</dbReference>
<dbReference type="Gene3D" id="1.10.1780.10">
    <property type="entry name" value="Clp, N-terminal domain"/>
    <property type="match status" value="1"/>
</dbReference>
<dbReference type="Gene3D" id="4.10.860.10">
    <property type="entry name" value="UVR domain"/>
    <property type="match status" value="1"/>
</dbReference>
<dbReference type="PROSITE" id="PS50151">
    <property type="entry name" value="UVR"/>
    <property type="match status" value="1"/>
</dbReference>
<reference evidence="10 11" key="1">
    <citation type="submission" date="2019-03" db="EMBL/GenBank/DDBJ databases">
        <title>Genomic Encyclopedia of Type Strains, Phase IV (KMG-IV): sequencing the most valuable type-strain genomes for metagenomic binning, comparative biology and taxonomic classification.</title>
        <authorList>
            <person name="Goeker M."/>
        </authorList>
    </citation>
    <scope>NUCLEOTIDE SEQUENCE [LARGE SCALE GENOMIC DNA]</scope>
    <source>
        <strain evidence="10 11">LX-B</strain>
    </source>
</reference>
<keyword evidence="2 6" id="KW-0547">Nucleotide-binding</keyword>
<dbReference type="Pfam" id="PF00004">
    <property type="entry name" value="AAA"/>
    <property type="match status" value="1"/>
</dbReference>
<dbReference type="FunFam" id="3.40.50.300:FF:000010">
    <property type="entry name" value="Chaperone clpB 1, putative"/>
    <property type="match status" value="1"/>
</dbReference>
<dbReference type="Gene3D" id="3.40.50.300">
    <property type="entry name" value="P-loop containing nucleotide triphosphate hydrolases"/>
    <property type="match status" value="2"/>
</dbReference>
<dbReference type="FunFam" id="3.40.50.300:FF:000025">
    <property type="entry name" value="ATP-dependent Clp protease subunit"/>
    <property type="match status" value="1"/>
</dbReference>
<dbReference type="Proteomes" id="UP000295008">
    <property type="component" value="Unassembled WGS sequence"/>
</dbReference>
<dbReference type="PROSITE" id="PS00871">
    <property type="entry name" value="CLPAB_2"/>
    <property type="match status" value="1"/>
</dbReference>
<dbReference type="Pfam" id="PF02861">
    <property type="entry name" value="Clp_N"/>
    <property type="match status" value="1"/>
</dbReference>
<dbReference type="Pfam" id="PF10431">
    <property type="entry name" value="ClpB_D2-small"/>
    <property type="match status" value="1"/>
</dbReference>
<feature type="domain" description="Clp R" evidence="9">
    <location>
        <begin position="2"/>
        <end position="144"/>
    </location>
</feature>
<feature type="coiled-coil region" evidence="7">
    <location>
        <begin position="419"/>
        <end position="465"/>
    </location>
</feature>
<dbReference type="InterPro" id="IPR019489">
    <property type="entry name" value="Clp_ATPase_C"/>
</dbReference>
<dbReference type="SMART" id="SM00382">
    <property type="entry name" value="AAA"/>
    <property type="match status" value="2"/>
</dbReference>
<dbReference type="GO" id="GO:0034605">
    <property type="term" value="P:cellular response to heat"/>
    <property type="evidence" value="ECO:0007669"/>
    <property type="project" value="TreeGrafter"/>
</dbReference>
<keyword evidence="3 6" id="KW-0067">ATP-binding</keyword>
<keyword evidence="10" id="KW-0645">Protease</keyword>
<keyword evidence="4 6" id="KW-0143">Chaperone</keyword>
<dbReference type="InterPro" id="IPR004176">
    <property type="entry name" value="Clp_R_N"/>
</dbReference>
<dbReference type="Pfam" id="PF07724">
    <property type="entry name" value="AAA_2"/>
    <property type="match status" value="1"/>
</dbReference>
<dbReference type="PANTHER" id="PTHR11638:SF18">
    <property type="entry name" value="HEAT SHOCK PROTEIN 104"/>
    <property type="match status" value="1"/>
</dbReference>
<dbReference type="GO" id="GO:0008233">
    <property type="term" value="F:peptidase activity"/>
    <property type="evidence" value="ECO:0007669"/>
    <property type="project" value="UniProtKB-KW"/>
</dbReference>
<comment type="similarity">
    <text evidence="6">Belongs to the ClpA/ClpB family.</text>
</comment>
<gene>
    <name evidence="10" type="ORF">EDC14_10291</name>
</gene>
<dbReference type="SUPFAM" id="SSF52540">
    <property type="entry name" value="P-loop containing nucleoside triphosphate hydrolases"/>
    <property type="match status" value="2"/>
</dbReference>
<dbReference type="InterPro" id="IPR001943">
    <property type="entry name" value="UVR_dom"/>
</dbReference>
<dbReference type="PROSITE" id="PS51903">
    <property type="entry name" value="CLP_R"/>
    <property type="match status" value="1"/>
</dbReference>
<dbReference type="GO" id="GO:0005737">
    <property type="term" value="C:cytoplasm"/>
    <property type="evidence" value="ECO:0007669"/>
    <property type="project" value="TreeGrafter"/>
</dbReference>
<dbReference type="InterPro" id="IPR003593">
    <property type="entry name" value="AAA+_ATPase"/>
</dbReference>
<dbReference type="AlphaFoldDB" id="A0A4R1R9B7"/>
<dbReference type="PROSITE" id="PS00870">
    <property type="entry name" value="CLPAB_1"/>
    <property type="match status" value="1"/>
</dbReference>
<keyword evidence="10" id="KW-0378">Hydrolase</keyword>
<feature type="domain" description="UVR" evidence="8">
    <location>
        <begin position="423"/>
        <end position="458"/>
    </location>
</feature>
<dbReference type="InterPro" id="IPR041546">
    <property type="entry name" value="ClpA/ClpB_AAA_lid"/>
</dbReference>
<dbReference type="GO" id="GO:0006508">
    <property type="term" value="P:proteolysis"/>
    <property type="evidence" value="ECO:0007669"/>
    <property type="project" value="UniProtKB-KW"/>
</dbReference>
<dbReference type="InterPro" id="IPR018368">
    <property type="entry name" value="ClpA/B_CS1"/>
</dbReference>
<dbReference type="InterPro" id="IPR050130">
    <property type="entry name" value="ClpA_ClpB"/>
</dbReference>
<dbReference type="Gene3D" id="1.10.8.60">
    <property type="match status" value="2"/>
</dbReference>
<protein>
    <submittedName>
        <fullName evidence="10">ATP-dependent Clp protease ATP-binding subunit ClpC</fullName>
    </submittedName>
</protein>
<dbReference type="CDD" id="cd19499">
    <property type="entry name" value="RecA-like_ClpB_Hsp104-like"/>
    <property type="match status" value="1"/>
</dbReference>
<comment type="caution">
    <text evidence="10">The sequence shown here is derived from an EMBL/GenBank/DDBJ whole genome shotgun (WGS) entry which is preliminary data.</text>
</comment>
<evidence type="ECO:0000256" key="5">
    <source>
        <dbReference type="PROSITE-ProRule" id="PRU01251"/>
    </source>
</evidence>
<dbReference type="GO" id="GO:0005524">
    <property type="term" value="F:ATP binding"/>
    <property type="evidence" value="ECO:0007669"/>
    <property type="project" value="UniProtKB-KW"/>
</dbReference>
<keyword evidence="7" id="KW-0175">Coiled coil</keyword>
<evidence type="ECO:0000256" key="6">
    <source>
        <dbReference type="RuleBase" id="RU004432"/>
    </source>
</evidence>
<evidence type="ECO:0000313" key="10">
    <source>
        <dbReference type="EMBL" id="TCL61972.1"/>
    </source>
</evidence>
<evidence type="ECO:0000256" key="2">
    <source>
        <dbReference type="ARBA" id="ARBA00022741"/>
    </source>
</evidence>
<dbReference type="SMART" id="SM01086">
    <property type="entry name" value="ClpB_D2-small"/>
    <property type="match status" value="1"/>
</dbReference>
<dbReference type="OrthoDB" id="9803641at2"/>
<dbReference type="FunFam" id="1.10.1780.10:FF:000001">
    <property type="entry name" value="ATP-dependent Clp protease ATP-binding subunit"/>
    <property type="match status" value="1"/>
</dbReference>
<evidence type="ECO:0000259" key="9">
    <source>
        <dbReference type="PROSITE" id="PS51903"/>
    </source>
</evidence>
<evidence type="ECO:0000256" key="4">
    <source>
        <dbReference type="ARBA" id="ARBA00023186"/>
    </source>
</evidence>
<keyword evidence="1 5" id="KW-0677">Repeat</keyword>
<dbReference type="InterPro" id="IPR003959">
    <property type="entry name" value="ATPase_AAA_core"/>
</dbReference>
<dbReference type="InterPro" id="IPR027417">
    <property type="entry name" value="P-loop_NTPase"/>
</dbReference>
<dbReference type="RefSeq" id="WP_132015967.1">
    <property type="nucleotide sequence ID" value="NZ_SLUN01000029.1"/>
</dbReference>
<sequence>MFERFTERARKVVYLAQQEAARLGHNVVGTEHLLLGLVAEGDGVAAKALETLDIRLEKIRLEVEKIIGVGETNPFGEIPFTPRAKRVLELAVEEGRQLGHNYVGTEHILLGLIREGEGVAAQVLKNLGADLERVRKQVMSLLGGGSSGMTFSGQAGGAGPRGATKTQTLNQFGRDLTELAKIGKLDPVIGRDNEIERVIQVLSRRTKNNPVLIGEPGVGKTAIAEGLAQKIVKGDVPEVLRNKRVVTLDMGSMVAGSKYRGEFEERMKKVMEEIRNAGDVILFIDEMHTLIGAGAAEGAIDAANILKPALARGELQCIGATTLDEYRKHVEKDAALERRFQPIKVGEPSKEETRQILEGLRDRYEAHHRVKITDAAIDAAVTLSDRYITDRFLPDKAIDLIDEAASRVRLRTTTTPPDLKDLEDQVNRLQQEKEAAIKNEEFEKAAQLRDDEQKLRQQLDGLVNDWKSKRGMAQATVTEEEIAHVVSNWTGVPVVKLKQEETERLLQMEQILHQRVVGQDEAVEAVSKAVRRARAGLKDPKRPIGSFIFLGPTGVGKTELARALAEALFADENAVVRIDMSEYMERHTVSRLVGAPPGYVGYEEGGQLTERVRRKPYSVVLLDEIEKAHPEVFNILLQVLEDGRLTDAHGRTVDFRNTVVIMTSNVGANLIERSGSIGFQVGGDEAEDNYEKMKSNVLDELKRTFRPEFLNRIDEIIVFHALNKEQIKAIVDLMVKPVAKQLEEKGIKLELTPEAKDLLAQEGYDPTFGARPLRRSVQRLIENPLSEELLKGSIEPGVTIRARNEAGQIVFETVKTADRA</sequence>
<evidence type="ECO:0000313" key="11">
    <source>
        <dbReference type="Proteomes" id="UP000295008"/>
    </source>
</evidence>
<organism evidence="10 11">
    <name type="scientific">Hydrogenispora ethanolica</name>
    <dbReference type="NCBI Taxonomy" id="1082276"/>
    <lineage>
        <taxon>Bacteria</taxon>
        <taxon>Bacillati</taxon>
        <taxon>Bacillota</taxon>
        <taxon>Hydrogenispora</taxon>
    </lineage>
</organism>
<evidence type="ECO:0000256" key="7">
    <source>
        <dbReference type="SAM" id="Coils"/>
    </source>
</evidence>
<evidence type="ECO:0000259" key="8">
    <source>
        <dbReference type="PROSITE" id="PS50151"/>
    </source>
</evidence>